<evidence type="ECO:0000256" key="2">
    <source>
        <dbReference type="ARBA" id="ARBA00001911"/>
    </source>
</evidence>
<dbReference type="EC" id="4.2.1.46" evidence="4 7"/>
<comment type="similarity">
    <text evidence="3 7">Belongs to the NAD(P)-dependent epimerase/dehydratase family. dTDP-glucose dehydratase subfamily.</text>
</comment>
<evidence type="ECO:0000256" key="4">
    <source>
        <dbReference type="ARBA" id="ARBA00011990"/>
    </source>
</evidence>
<dbReference type="PANTHER" id="PTHR43000">
    <property type="entry name" value="DTDP-D-GLUCOSE 4,6-DEHYDRATASE-RELATED"/>
    <property type="match status" value="1"/>
</dbReference>
<proteinExistence type="inferred from homology"/>
<evidence type="ECO:0000256" key="1">
    <source>
        <dbReference type="ARBA" id="ARBA00001539"/>
    </source>
</evidence>
<sequence length="353" mass="40670">MNTKKLLITGGAGFIGSNFVHHVMESFNDVNVIVIDKLTYAGNLKNLSKWKEDPRFQFFKVDIADKESLFETCGGLDFTDIVHFAAESHVDRSILGPEEFVRTNVFGTFYLLELAKERFKKFIFNRFLHVSTDEVYGTLGEDGFFTETTSYAPNSPYSATKAGSDHLVRSYFHTYGLPTITTNCSNNYGPFHFPEKLIPLMILNCFQGKPLPVYGKGDNIRDWLYVKDHCSAIFTALEKGIPGETYVVGTRNEKTNLDIVNRICELMDEKHPEGAPHKNLIQYVKDRAGHDFRYAIDPSKIETELGWKPKYNFESALEETVDWFLTNQVWWKDILSGDYQNYYNQQYQELKQK</sequence>
<dbReference type="RefSeq" id="WP_135569063.1">
    <property type="nucleotide sequence ID" value="NZ_RQFN01000011.1"/>
</dbReference>
<evidence type="ECO:0000256" key="5">
    <source>
        <dbReference type="ARBA" id="ARBA00023027"/>
    </source>
</evidence>
<dbReference type="Proteomes" id="UP000297465">
    <property type="component" value="Unassembled WGS sequence"/>
</dbReference>
<accession>A0ABY2LTD3</accession>
<evidence type="ECO:0000313" key="9">
    <source>
        <dbReference type="EMBL" id="TGL05473.1"/>
    </source>
</evidence>
<evidence type="ECO:0000313" key="10">
    <source>
        <dbReference type="Proteomes" id="UP000297465"/>
    </source>
</evidence>
<dbReference type="InterPro" id="IPR016040">
    <property type="entry name" value="NAD(P)-bd_dom"/>
</dbReference>
<evidence type="ECO:0000256" key="7">
    <source>
        <dbReference type="RuleBase" id="RU004473"/>
    </source>
</evidence>
<dbReference type="InterPro" id="IPR005888">
    <property type="entry name" value="dTDP_Gluc_deHydtase"/>
</dbReference>
<protein>
    <recommendedName>
        <fullName evidence="4 7">dTDP-glucose 4,6-dehydratase</fullName>
        <ecNumber evidence="4 7">4.2.1.46</ecNumber>
    </recommendedName>
</protein>
<dbReference type="Gene3D" id="3.90.25.10">
    <property type="entry name" value="UDP-galactose 4-epimerase, domain 1"/>
    <property type="match status" value="1"/>
</dbReference>
<comment type="caution">
    <text evidence="9">The sequence shown here is derived from an EMBL/GenBank/DDBJ whole genome shotgun (WGS) entry which is preliminary data.</text>
</comment>
<dbReference type="GO" id="GO:0008460">
    <property type="term" value="F:dTDP-glucose 4,6-dehydratase activity"/>
    <property type="evidence" value="ECO:0007669"/>
    <property type="project" value="UniProtKB-EC"/>
</dbReference>
<feature type="domain" description="NAD(P)-binding" evidence="8">
    <location>
        <begin position="7"/>
        <end position="320"/>
    </location>
</feature>
<dbReference type="InterPro" id="IPR036291">
    <property type="entry name" value="NAD(P)-bd_dom_sf"/>
</dbReference>
<keyword evidence="10" id="KW-1185">Reference proteome</keyword>
<evidence type="ECO:0000256" key="6">
    <source>
        <dbReference type="ARBA" id="ARBA00023239"/>
    </source>
</evidence>
<evidence type="ECO:0000259" key="8">
    <source>
        <dbReference type="Pfam" id="PF16363"/>
    </source>
</evidence>
<keyword evidence="6 7" id="KW-0456">Lyase</keyword>
<gene>
    <name evidence="9" type="primary">rfbB</name>
    <name evidence="9" type="ORF">EHQ31_01780</name>
</gene>
<organism evidence="9 10">
    <name type="scientific">Leptospira montravelensis</name>
    <dbReference type="NCBI Taxonomy" id="2484961"/>
    <lineage>
        <taxon>Bacteria</taxon>
        <taxon>Pseudomonadati</taxon>
        <taxon>Spirochaetota</taxon>
        <taxon>Spirochaetia</taxon>
        <taxon>Leptospirales</taxon>
        <taxon>Leptospiraceae</taxon>
        <taxon>Leptospira</taxon>
    </lineage>
</organism>
<dbReference type="NCBIfam" id="TIGR01181">
    <property type="entry name" value="dTDP_gluc_dehyt"/>
    <property type="match status" value="1"/>
</dbReference>
<evidence type="ECO:0000256" key="3">
    <source>
        <dbReference type="ARBA" id="ARBA00008178"/>
    </source>
</evidence>
<dbReference type="Pfam" id="PF16363">
    <property type="entry name" value="GDP_Man_Dehyd"/>
    <property type="match status" value="1"/>
</dbReference>
<dbReference type="CDD" id="cd05246">
    <property type="entry name" value="dTDP_GD_SDR_e"/>
    <property type="match status" value="1"/>
</dbReference>
<dbReference type="EMBL" id="RQFO01000004">
    <property type="protein sequence ID" value="TGL05473.1"/>
    <property type="molecule type" value="Genomic_DNA"/>
</dbReference>
<comment type="cofactor">
    <cofactor evidence="2 7">
        <name>NAD(+)</name>
        <dbReference type="ChEBI" id="CHEBI:57540"/>
    </cofactor>
</comment>
<dbReference type="Gene3D" id="3.40.50.720">
    <property type="entry name" value="NAD(P)-binding Rossmann-like Domain"/>
    <property type="match status" value="1"/>
</dbReference>
<dbReference type="SUPFAM" id="SSF51735">
    <property type="entry name" value="NAD(P)-binding Rossmann-fold domains"/>
    <property type="match status" value="1"/>
</dbReference>
<reference evidence="10" key="1">
    <citation type="journal article" date="2019" name="PLoS Negl. Trop. Dis.">
        <title>Revisiting the worldwide diversity of Leptospira species in the environment.</title>
        <authorList>
            <person name="Vincent A.T."/>
            <person name="Schiettekatte O."/>
            <person name="Bourhy P."/>
            <person name="Veyrier F.J."/>
            <person name="Picardeau M."/>
        </authorList>
    </citation>
    <scope>NUCLEOTIDE SEQUENCE [LARGE SCALE GENOMIC DNA]</scope>
    <source>
        <strain evidence="10">201800278</strain>
    </source>
</reference>
<comment type="catalytic activity">
    <reaction evidence="1 7">
        <text>dTDP-alpha-D-glucose = dTDP-4-dehydro-6-deoxy-alpha-D-glucose + H2O</text>
        <dbReference type="Rhea" id="RHEA:17221"/>
        <dbReference type="ChEBI" id="CHEBI:15377"/>
        <dbReference type="ChEBI" id="CHEBI:57477"/>
        <dbReference type="ChEBI" id="CHEBI:57649"/>
        <dbReference type="EC" id="4.2.1.46"/>
    </reaction>
</comment>
<keyword evidence="5" id="KW-0520">NAD</keyword>
<name>A0ABY2LTD3_9LEPT</name>